<evidence type="ECO:0000313" key="3">
    <source>
        <dbReference type="EMBL" id="EER15714.1"/>
    </source>
</evidence>
<proteinExistence type="predicted"/>
<organism evidence="4">
    <name type="scientific">Perkinsus marinus (strain ATCC 50983 / TXsc)</name>
    <dbReference type="NCBI Taxonomy" id="423536"/>
    <lineage>
        <taxon>Eukaryota</taxon>
        <taxon>Sar</taxon>
        <taxon>Alveolata</taxon>
        <taxon>Perkinsozoa</taxon>
        <taxon>Perkinsea</taxon>
        <taxon>Perkinsida</taxon>
        <taxon>Perkinsidae</taxon>
        <taxon>Perkinsus</taxon>
    </lineage>
</organism>
<sequence length="116" mass="12837">MKTASVGFFVLQSTSVYGAFEEAEGIEGWVKDHNYFRCLHGAGPVEWSTELEAESQQWADHLATEGGSLARTRRLLMLGKIWLWDMAQLLVFAMALTVNIISIVLCGIGIMSITTL</sequence>
<dbReference type="SUPFAM" id="SSF55797">
    <property type="entry name" value="PR-1-like"/>
    <property type="match status" value="1"/>
</dbReference>
<keyword evidence="1" id="KW-1133">Transmembrane helix</keyword>
<evidence type="ECO:0000259" key="2">
    <source>
        <dbReference type="Pfam" id="PF00188"/>
    </source>
</evidence>
<dbReference type="EMBL" id="GG673234">
    <property type="protein sequence ID" value="EER15714.1"/>
    <property type="molecule type" value="Genomic_DNA"/>
</dbReference>
<keyword evidence="1" id="KW-0472">Membrane</keyword>
<dbReference type="RefSeq" id="XP_002783918.1">
    <property type="nucleotide sequence ID" value="XM_002783872.1"/>
</dbReference>
<evidence type="ECO:0000313" key="4">
    <source>
        <dbReference type="Proteomes" id="UP000007800"/>
    </source>
</evidence>
<protein>
    <recommendedName>
        <fullName evidence="2">SCP domain-containing protein</fullName>
    </recommendedName>
</protein>
<dbReference type="AlphaFoldDB" id="C5KII0"/>
<dbReference type="InParanoid" id="C5KII0"/>
<dbReference type="Proteomes" id="UP000007800">
    <property type="component" value="Unassembled WGS sequence"/>
</dbReference>
<evidence type="ECO:0000256" key="1">
    <source>
        <dbReference type="SAM" id="Phobius"/>
    </source>
</evidence>
<dbReference type="InterPro" id="IPR014044">
    <property type="entry name" value="CAP_dom"/>
</dbReference>
<keyword evidence="1" id="KW-0812">Transmembrane</keyword>
<dbReference type="Gene3D" id="3.40.33.10">
    <property type="entry name" value="CAP"/>
    <property type="match status" value="1"/>
</dbReference>
<feature type="transmembrane region" description="Helical" evidence="1">
    <location>
        <begin position="86"/>
        <end position="113"/>
    </location>
</feature>
<dbReference type="InterPro" id="IPR035940">
    <property type="entry name" value="CAP_sf"/>
</dbReference>
<accession>C5KII0</accession>
<gene>
    <name evidence="3" type="ORF">Pmar_PMAR026982</name>
</gene>
<dbReference type="GeneID" id="9046565"/>
<keyword evidence="4" id="KW-1185">Reference proteome</keyword>
<dbReference type="Pfam" id="PF00188">
    <property type="entry name" value="CAP"/>
    <property type="match status" value="1"/>
</dbReference>
<name>C5KII0_PERM5</name>
<dbReference type="OrthoDB" id="337038at2759"/>
<feature type="domain" description="SCP" evidence="2">
    <location>
        <begin position="32"/>
        <end position="66"/>
    </location>
</feature>
<reference evidence="3 4" key="1">
    <citation type="submission" date="2008-07" db="EMBL/GenBank/DDBJ databases">
        <authorList>
            <person name="El-Sayed N."/>
            <person name="Caler E."/>
            <person name="Inman J."/>
            <person name="Amedeo P."/>
            <person name="Hass B."/>
            <person name="Wortman J."/>
        </authorList>
    </citation>
    <scope>NUCLEOTIDE SEQUENCE [LARGE SCALE GENOMIC DNA]</scope>
    <source>
        <strain evidence="4">ATCC 50983 / TXsc</strain>
    </source>
</reference>